<evidence type="ECO:0000256" key="1">
    <source>
        <dbReference type="SAM" id="Coils"/>
    </source>
</evidence>
<dbReference type="AlphaFoldDB" id="A0A934VAJ1"/>
<feature type="region of interest" description="Disordered" evidence="2">
    <location>
        <begin position="29"/>
        <end position="72"/>
    </location>
</feature>
<keyword evidence="4" id="KW-1185">Reference proteome</keyword>
<feature type="compositionally biased region" description="Basic and acidic residues" evidence="2">
    <location>
        <begin position="63"/>
        <end position="72"/>
    </location>
</feature>
<gene>
    <name evidence="3" type="ORF">JIN81_04950</name>
</gene>
<name>A0A934VAJ1_9BACT</name>
<accession>A0A934VAJ1</accession>
<comment type="caution">
    <text evidence="3">The sequence shown here is derived from an EMBL/GenBank/DDBJ whole genome shotgun (WGS) entry which is preliminary data.</text>
</comment>
<dbReference type="RefSeq" id="WP_200277236.1">
    <property type="nucleotide sequence ID" value="NZ_JAENII010000003.1"/>
</dbReference>
<dbReference type="EMBL" id="JAENII010000003">
    <property type="protein sequence ID" value="MBK1826353.1"/>
    <property type="molecule type" value="Genomic_DNA"/>
</dbReference>
<reference evidence="3" key="1">
    <citation type="submission" date="2021-01" db="EMBL/GenBank/DDBJ databases">
        <title>Modified the classification status of verrucomicrobia.</title>
        <authorList>
            <person name="Feng X."/>
        </authorList>
    </citation>
    <scope>NUCLEOTIDE SEQUENCE</scope>
    <source>
        <strain evidence="3">KCTC 22201</strain>
    </source>
</reference>
<feature type="coiled-coil region" evidence="1">
    <location>
        <begin position="133"/>
        <end position="168"/>
    </location>
</feature>
<proteinExistence type="predicted"/>
<keyword evidence="1" id="KW-0175">Coiled coil</keyword>
<evidence type="ECO:0000313" key="3">
    <source>
        <dbReference type="EMBL" id="MBK1826353.1"/>
    </source>
</evidence>
<dbReference type="Proteomes" id="UP000658278">
    <property type="component" value="Unassembled WGS sequence"/>
</dbReference>
<evidence type="ECO:0000313" key="4">
    <source>
        <dbReference type="Proteomes" id="UP000658278"/>
    </source>
</evidence>
<protein>
    <submittedName>
        <fullName evidence="3">Uncharacterized protein</fullName>
    </submittedName>
</protein>
<organism evidence="3 4">
    <name type="scientific">Haloferula rosea</name>
    <dbReference type="NCBI Taxonomy" id="490093"/>
    <lineage>
        <taxon>Bacteria</taxon>
        <taxon>Pseudomonadati</taxon>
        <taxon>Verrucomicrobiota</taxon>
        <taxon>Verrucomicrobiia</taxon>
        <taxon>Verrucomicrobiales</taxon>
        <taxon>Verrucomicrobiaceae</taxon>
        <taxon>Haloferula</taxon>
    </lineage>
</organism>
<feature type="compositionally biased region" description="Polar residues" evidence="2">
    <location>
        <begin position="46"/>
        <end position="62"/>
    </location>
</feature>
<evidence type="ECO:0000256" key="2">
    <source>
        <dbReference type="SAM" id="MobiDB-lite"/>
    </source>
</evidence>
<sequence length="312" mass="34072">MSRKTSFLAAILVLLLGVAAVAIVRMGNDDNNGDETASTPPARDGSANSASRFTGDANSGTERISKRSEREVRNEELVEQYGEARTNLARHVSDNVVSLLDDAIQMGEMMTSGQSNFGGGNWAIRGILRNAGVELTDEQREQASELYKDYQKRELEKTKKAVEQLRTDPTSLMSMVLAGDAKSRGDLGEEEYASLQAANAEALGDIINPLDRNNFRGGSPMEDEAFRSGFESLLDPEQAETFNAKMAENEASDSGRQQTDITQMPTMDLESLDQAVSSAKQMTTGVRSMMEGMNGLRELQPLMEQQNNPEGE</sequence>